<feature type="signal peptide" evidence="1">
    <location>
        <begin position="1"/>
        <end position="32"/>
    </location>
</feature>
<proteinExistence type="predicted"/>
<organism evidence="2 3">
    <name type="scientific">Luteococcus peritonei</name>
    <dbReference type="NCBI Taxonomy" id="88874"/>
    <lineage>
        <taxon>Bacteria</taxon>
        <taxon>Bacillati</taxon>
        <taxon>Actinomycetota</taxon>
        <taxon>Actinomycetes</taxon>
        <taxon>Propionibacteriales</taxon>
        <taxon>Propionibacteriaceae</taxon>
        <taxon>Luteococcus</taxon>
    </lineage>
</organism>
<gene>
    <name evidence="2" type="ORF">ACFSCS_02050</name>
</gene>
<evidence type="ECO:0000313" key="2">
    <source>
        <dbReference type="EMBL" id="MFD1888967.1"/>
    </source>
</evidence>
<dbReference type="RefSeq" id="WP_343875006.1">
    <property type="nucleotide sequence ID" value="NZ_BAAAIX010000028.1"/>
</dbReference>
<protein>
    <recommendedName>
        <fullName evidence="4">Sensor domain-containing protein</fullName>
    </recommendedName>
</protein>
<keyword evidence="1" id="KW-0732">Signal</keyword>
<evidence type="ECO:0000313" key="3">
    <source>
        <dbReference type="Proteomes" id="UP001597326"/>
    </source>
</evidence>
<dbReference type="EMBL" id="JBHUFZ010000005">
    <property type="protein sequence ID" value="MFD1888967.1"/>
    <property type="molecule type" value="Genomic_DNA"/>
</dbReference>
<sequence>MNQQLSTSRGPRPTRSLRLAALAIGAAAVAGATLVPLDQARAEQQGLKVETLQTASVRAASRPVALPAPTRANLALPADLRQIPRVGSSVGRAVDRPAGTWGSRWTVCQQGLTLGERSLLVRDYPGIRTTHAVLGFSSVARADRARTEVLRWFSDCATHNPRTITTGSQAQTLMVLPPRSLAGGVEPINAVGLQAEQWDRRTGRGSFEDVTVAITGNRLSILVVRTGGEDHVCAVQPDDEYAGQCGAHAAAGAIVNRQLLR</sequence>
<keyword evidence="3" id="KW-1185">Reference proteome</keyword>
<name>A0ABW4RRM0_9ACTN</name>
<feature type="chain" id="PRO_5045772633" description="Sensor domain-containing protein" evidence="1">
    <location>
        <begin position="33"/>
        <end position="261"/>
    </location>
</feature>
<dbReference type="Proteomes" id="UP001597326">
    <property type="component" value="Unassembled WGS sequence"/>
</dbReference>
<comment type="caution">
    <text evidence="2">The sequence shown here is derived from an EMBL/GenBank/DDBJ whole genome shotgun (WGS) entry which is preliminary data.</text>
</comment>
<evidence type="ECO:0000256" key="1">
    <source>
        <dbReference type="SAM" id="SignalP"/>
    </source>
</evidence>
<evidence type="ECO:0008006" key="4">
    <source>
        <dbReference type="Google" id="ProtNLM"/>
    </source>
</evidence>
<accession>A0ABW4RRM0</accession>
<reference evidence="3" key="1">
    <citation type="journal article" date="2019" name="Int. J. Syst. Evol. Microbiol.">
        <title>The Global Catalogue of Microorganisms (GCM) 10K type strain sequencing project: providing services to taxonomists for standard genome sequencing and annotation.</title>
        <authorList>
            <consortium name="The Broad Institute Genomics Platform"/>
            <consortium name="The Broad Institute Genome Sequencing Center for Infectious Disease"/>
            <person name="Wu L."/>
            <person name="Ma J."/>
        </authorList>
    </citation>
    <scope>NUCLEOTIDE SEQUENCE [LARGE SCALE GENOMIC DNA]</scope>
    <source>
        <strain evidence="3">CAIM 431</strain>
    </source>
</reference>